<dbReference type="EMBL" id="LN727601">
    <property type="protein sequence ID" value="CEP12307.1"/>
    <property type="molecule type" value="Genomic_DNA"/>
</dbReference>
<evidence type="ECO:0000313" key="3">
    <source>
        <dbReference type="Proteomes" id="UP000054107"/>
    </source>
</evidence>
<evidence type="ECO:0000313" key="2">
    <source>
        <dbReference type="EMBL" id="CEP12307.1"/>
    </source>
</evidence>
<evidence type="ECO:0000256" key="1">
    <source>
        <dbReference type="SAM" id="MobiDB-lite"/>
    </source>
</evidence>
<proteinExistence type="predicted"/>
<feature type="compositionally biased region" description="Low complexity" evidence="1">
    <location>
        <begin position="20"/>
        <end position="39"/>
    </location>
</feature>
<name>A0A0B7N4I0_9FUNG</name>
<sequence length="529" mass="59296">MQADVHKILIQNSSQNQTSLLSHFGAGSSGSGSNAKNNNDSLDNTGSPMNLEESITFETTENSVFFDETMGDTKETQQVNSSLSSNIARADINTYGNDVEYNESEQDLVDVDNDIFDQIEDDITSRDGSSYINEYLESIQDKFRKFICPGCSKNKAVPEFMNNDGYTKSLLARRIIDIKECAEIPAFLTKKSGRLDSSANAIVDWPTATQQYPFKAASNIGSLSHGVNVFDALYTVTNEYEEIRLQFFVPTKSLVHLIGSFDKMYNVYNMYGYTLLKLFYTDNVRSDRHFLEKHLPSLLENVQHIDGLPVAAIPSNVEIFVNNAVQEINDSCDRILRDYHDLSILVHFKRCTRNGRCIARISLATFNFEPEQLKSLSPDLTKTLPLAHVAIFPMNSVSMIPSAYGYIRQKTSQEFGPPIQRNLQTNSTVLFEITEVLKPNMRLPEHGPRKSLANTGCAHPFIVVKKSMLRKCSESHDSGNVVASSGMDARVGRIDNTGDLQHYDQQLSIDQDDESLDTTSDTVVYKSRI</sequence>
<keyword evidence="3" id="KW-1185">Reference proteome</keyword>
<reference evidence="2 3" key="1">
    <citation type="submission" date="2014-09" db="EMBL/GenBank/DDBJ databases">
        <authorList>
            <person name="Ellenberger Sabrina"/>
        </authorList>
    </citation>
    <scope>NUCLEOTIDE SEQUENCE [LARGE SCALE GENOMIC DNA]</scope>
    <source>
        <strain evidence="2 3">CBS 412.66</strain>
    </source>
</reference>
<organism evidence="2 3">
    <name type="scientific">Parasitella parasitica</name>
    <dbReference type="NCBI Taxonomy" id="35722"/>
    <lineage>
        <taxon>Eukaryota</taxon>
        <taxon>Fungi</taxon>
        <taxon>Fungi incertae sedis</taxon>
        <taxon>Mucoromycota</taxon>
        <taxon>Mucoromycotina</taxon>
        <taxon>Mucoromycetes</taxon>
        <taxon>Mucorales</taxon>
        <taxon>Mucorineae</taxon>
        <taxon>Mucoraceae</taxon>
        <taxon>Parasitella</taxon>
    </lineage>
</organism>
<dbReference type="OrthoDB" id="2287981at2759"/>
<gene>
    <name evidence="2" type="primary">PARPA_06241.1 scaffold 21360</name>
</gene>
<dbReference type="Proteomes" id="UP000054107">
    <property type="component" value="Unassembled WGS sequence"/>
</dbReference>
<accession>A0A0B7N4I0</accession>
<feature type="region of interest" description="Disordered" evidence="1">
    <location>
        <begin position="20"/>
        <end position="50"/>
    </location>
</feature>
<protein>
    <submittedName>
        <fullName evidence="2">Uncharacterized protein</fullName>
    </submittedName>
</protein>
<dbReference type="AlphaFoldDB" id="A0A0B7N4I0"/>